<reference evidence="1 2" key="1">
    <citation type="submission" date="2020-08" db="EMBL/GenBank/DDBJ databases">
        <authorList>
            <person name="Koutsovoulos G."/>
            <person name="Danchin GJ E."/>
        </authorList>
    </citation>
    <scope>NUCLEOTIDE SEQUENCE [LARGE SCALE GENOMIC DNA]</scope>
</reference>
<sequence length="61" mass="7735">MGEYGFRFWCRDGWGRSVREFDKIQRYWSIYLLFHQRLNSSKFLRNHQILHSSRRIIRTRE</sequence>
<protein>
    <submittedName>
        <fullName evidence="1">Uncharacterized protein</fullName>
    </submittedName>
</protein>
<organism evidence="1 2">
    <name type="scientific">Meloidogyne enterolobii</name>
    <name type="common">Root-knot nematode worm</name>
    <name type="synonym">Meloidogyne mayaguensis</name>
    <dbReference type="NCBI Taxonomy" id="390850"/>
    <lineage>
        <taxon>Eukaryota</taxon>
        <taxon>Metazoa</taxon>
        <taxon>Ecdysozoa</taxon>
        <taxon>Nematoda</taxon>
        <taxon>Chromadorea</taxon>
        <taxon>Rhabditida</taxon>
        <taxon>Tylenchina</taxon>
        <taxon>Tylenchomorpha</taxon>
        <taxon>Tylenchoidea</taxon>
        <taxon>Meloidogynidae</taxon>
        <taxon>Meloidogyninae</taxon>
        <taxon>Meloidogyne</taxon>
    </lineage>
</organism>
<gene>
    <name evidence="1" type="ORF">MENT_LOCUS45017</name>
</gene>
<dbReference type="Proteomes" id="UP000580250">
    <property type="component" value="Unassembled WGS sequence"/>
</dbReference>
<evidence type="ECO:0000313" key="1">
    <source>
        <dbReference type="EMBL" id="CAD2192145.1"/>
    </source>
</evidence>
<name>A0A6V7WYX2_MELEN</name>
<dbReference type="EMBL" id="CAJEWN010000924">
    <property type="protein sequence ID" value="CAD2192145.1"/>
    <property type="molecule type" value="Genomic_DNA"/>
</dbReference>
<evidence type="ECO:0000313" key="2">
    <source>
        <dbReference type="Proteomes" id="UP000580250"/>
    </source>
</evidence>
<accession>A0A6V7WYX2</accession>
<dbReference type="AlphaFoldDB" id="A0A6V7WYX2"/>
<comment type="caution">
    <text evidence="1">The sequence shown here is derived from an EMBL/GenBank/DDBJ whole genome shotgun (WGS) entry which is preliminary data.</text>
</comment>
<proteinExistence type="predicted"/>